<dbReference type="Proteomes" id="UP001597511">
    <property type="component" value="Unassembled WGS sequence"/>
</dbReference>
<protein>
    <submittedName>
        <fullName evidence="2">Uncharacterized protein</fullName>
    </submittedName>
</protein>
<comment type="caution">
    <text evidence="2">The sequence shown here is derived from an EMBL/GenBank/DDBJ whole genome shotgun (WGS) entry which is preliminary data.</text>
</comment>
<evidence type="ECO:0000313" key="2">
    <source>
        <dbReference type="EMBL" id="MFD2920389.1"/>
    </source>
</evidence>
<dbReference type="RefSeq" id="WP_386098641.1">
    <property type="nucleotide sequence ID" value="NZ_JBHUOZ010000003.1"/>
</dbReference>
<keyword evidence="3" id="KW-1185">Reference proteome</keyword>
<proteinExistence type="predicted"/>
<feature type="signal peptide" evidence="1">
    <location>
        <begin position="1"/>
        <end position="20"/>
    </location>
</feature>
<keyword evidence="1" id="KW-0732">Signal</keyword>
<reference evidence="3" key="1">
    <citation type="journal article" date="2019" name="Int. J. Syst. Evol. Microbiol.">
        <title>The Global Catalogue of Microorganisms (GCM) 10K type strain sequencing project: providing services to taxonomists for standard genome sequencing and annotation.</title>
        <authorList>
            <consortium name="The Broad Institute Genomics Platform"/>
            <consortium name="The Broad Institute Genome Sequencing Center for Infectious Disease"/>
            <person name="Wu L."/>
            <person name="Ma J."/>
        </authorList>
    </citation>
    <scope>NUCLEOTIDE SEQUENCE [LARGE SCALE GENOMIC DNA]</scope>
    <source>
        <strain evidence="3">KCTC 23299</strain>
    </source>
</reference>
<sequence length="119" mass="12819">MLTRLFLTCLVTLFSLSTFSAHRTQGNLINSTENKAGNAGKLSLYTRIVPSAECGSTENIFIYLENSSVELAPGVPVWGGNPSNPQPVAWAMVFSNWGSNSGTAYLILNGYVHSSFIPC</sequence>
<accession>A0ABW6A4Y3</accession>
<gene>
    <name evidence="2" type="ORF">ACFS6H_11745</name>
</gene>
<dbReference type="EMBL" id="JBHUOZ010000003">
    <property type="protein sequence ID" value="MFD2920389.1"/>
    <property type="molecule type" value="Genomic_DNA"/>
</dbReference>
<evidence type="ECO:0000313" key="3">
    <source>
        <dbReference type="Proteomes" id="UP001597511"/>
    </source>
</evidence>
<organism evidence="2 3">
    <name type="scientific">Terrimonas rubra</name>
    <dbReference type="NCBI Taxonomy" id="1035890"/>
    <lineage>
        <taxon>Bacteria</taxon>
        <taxon>Pseudomonadati</taxon>
        <taxon>Bacteroidota</taxon>
        <taxon>Chitinophagia</taxon>
        <taxon>Chitinophagales</taxon>
        <taxon>Chitinophagaceae</taxon>
        <taxon>Terrimonas</taxon>
    </lineage>
</organism>
<evidence type="ECO:0000256" key="1">
    <source>
        <dbReference type="SAM" id="SignalP"/>
    </source>
</evidence>
<feature type="chain" id="PRO_5046755338" evidence="1">
    <location>
        <begin position="21"/>
        <end position="119"/>
    </location>
</feature>
<name>A0ABW6A4Y3_9BACT</name>